<name>A0ABV9JGA4_9GAMM</name>
<dbReference type="EMBL" id="JBHSGB010000001">
    <property type="protein sequence ID" value="MFC4653493.1"/>
    <property type="molecule type" value="Genomic_DNA"/>
</dbReference>
<evidence type="ECO:0000259" key="3">
    <source>
        <dbReference type="PROSITE" id="PS50110"/>
    </source>
</evidence>
<feature type="domain" description="Response regulatory" evidence="3">
    <location>
        <begin position="4"/>
        <end position="119"/>
    </location>
</feature>
<dbReference type="Pfam" id="PF00072">
    <property type="entry name" value="Response_reg"/>
    <property type="match status" value="1"/>
</dbReference>
<evidence type="ECO:0000313" key="4">
    <source>
        <dbReference type="EMBL" id="MFC4653493.1"/>
    </source>
</evidence>
<sequence length="121" mass="13500">MTVRVLILDDSKICRIFLANYLQDLLPKAQIIQAESGDDAVAQAAKNDIQLAILDYNVPDLTGLLVANKIRQSQPGCELALLTANLMRSVEEQAEESGVRYYRKPITADVTRQILQDSHFI</sequence>
<comment type="caution">
    <text evidence="4">The sequence shown here is derived from an EMBL/GenBank/DDBJ whole genome shotgun (WGS) entry which is preliminary data.</text>
</comment>
<keyword evidence="5" id="KW-1185">Reference proteome</keyword>
<dbReference type="SMART" id="SM00448">
    <property type="entry name" value="REC"/>
    <property type="match status" value="1"/>
</dbReference>
<proteinExistence type="predicted"/>
<dbReference type="RefSeq" id="WP_377330836.1">
    <property type="nucleotide sequence ID" value="NZ_JBHSGB010000001.1"/>
</dbReference>
<dbReference type="CDD" id="cd00156">
    <property type="entry name" value="REC"/>
    <property type="match status" value="1"/>
</dbReference>
<dbReference type="PANTHER" id="PTHR44591">
    <property type="entry name" value="STRESS RESPONSE REGULATOR PROTEIN 1"/>
    <property type="match status" value="1"/>
</dbReference>
<evidence type="ECO:0000256" key="1">
    <source>
        <dbReference type="ARBA" id="ARBA00022553"/>
    </source>
</evidence>
<evidence type="ECO:0000313" key="5">
    <source>
        <dbReference type="Proteomes" id="UP001595962"/>
    </source>
</evidence>
<dbReference type="Gene3D" id="3.40.50.2300">
    <property type="match status" value="1"/>
</dbReference>
<dbReference type="PANTHER" id="PTHR44591:SF23">
    <property type="entry name" value="CHEY SUBFAMILY"/>
    <property type="match status" value="1"/>
</dbReference>
<dbReference type="SUPFAM" id="SSF52172">
    <property type="entry name" value="CheY-like"/>
    <property type="match status" value="1"/>
</dbReference>
<feature type="modified residue" description="4-aspartylphosphate" evidence="2">
    <location>
        <position position="55"/>
    </location>
</feature>
<accession>A0ABV9JGA4</accession>
<keyword evidence="1 2" id="KW-0597">Phosphoprotein</keyword>
<dbReference type="InterPro" id="IPR001789">
    <property type="entry name" value="Sig_transdc_resp-reg_receiver"/>
</dbReference>
<dbReference type="Proteomes" id="UP001595962">
    <property type="component" value="Unassembled WGS sequence"/>
</dbReference>
<reference evidence="5" key="1">
    <citation type="journal article" date="2019" name="Int. J. Syst. Evol. Microbiol.">
        <title>The Global Catalogue of Microorganisms (GCM) 10K type strain sequencing project: providing services to taxonomists for standard genome sequencing and annotation.</title>
        <authorList>
            <consortium name="The Broad Institute Genomics Platform"/>
            <consortium name="The Broad Institute Genome Sequencing Center for Infectious Disease"/>
            <person name="Wu L."/>
            <person name="Ma J."/>
        </authorList>
    </citation>
    <scope>NUCLEOTIDE SEQUENCE [LARGE SCALE GENOMIC DNA]</scope>
    <source>
        <strain evidence="5">DT28</strain>
    </source>
</reference>
<dbReference type="InterPro" id="IPR011006">
    <property type="entry name" value="CheY-like_superfamily"/>
</dbReference>
<protein>
    <submittedName>
        <fullName evidence="4">Response regulator</fullName>
    </submittedName>
</protein>
<organism evidence="4 5">
    <name type="scientific">Rheinheimera marina</name>
    <dbReference type="NCBI Taxonomy" id="1774958"/>
    <lineage>
        <taxon>Bacteria</taxon>
        <taxon>Pseudomonadati</taxon>
        <taxon>Pseudomonadota</taxon>
        <taxon>Gammaproteobacteria</taxon>
        <taxon>Chromatiales</taxon>
        <taxon>Chromatiaceae</taxon>
        <taxon>Rheinheimera</taxon>
    </lineage>
</organism>
<evidence type="ECO:0000256" key="2">
    <source>
        <dbReference type="PROSITE-ProRule" id="PRU00169"/>
    </source>
</evidence>
<gene>
    <name evidence="4" type="ORF">ACFO3I_00505</name>
</gene>
<dbReference type="PROSITE" id="PS50110">
    <property type="entry name" value="RESPONSE_REGULATORY"/>
    <property type="match status" value="1"/>
</dbReference>
<dbReference type="InterPro" id="IPR050595">
    <property type="entry name" value="Bact_response_regulator"/>
</dbReference>